<dbReference type="PRINTS" id="PR00385">
    <property type="entry name" value="P450"/>
</dbReference>
<dbReference type="Proteomes" id="UP000693942">
    <property type="component" value="Unassembled WGS sequence"/>
</dbReference>
<keyword evidence="4 8" id="KW-0479">Metal-binding</keyword>
<keyword evidence="6 8" id="KW-0408">Iron</keyword>
<evidence type="ECO:0000256" key="3">
    <source>
        <dbReference type="ARBA" id="ARBA00022617"/>
    </source>
</evidence>
<evidence type="ECO:0000256" key="1">
    <source>
        <dbReference type="ARBA" id="ARBA00001971"/>
    </source>
</evidence>
<accession>A0A8J5U8M5</accession>
<protein>
    <submittedName>
        <fullName evidence="10">Trichothecene C-15 hydroxylase</fullName>
    </submittedName>
</protein>
<sequence length="501" mass="57013">MANMMTTFQFSALTTYFALLSSLVIGFAAGKVLYNVFFHPLRGFPGPKLWAATAMPAAMNILGGKPYKRILELHKQYGDVVRIGPNELAFAHSTAWKEICGHLKKNQSENGKDPKYANEEFDKGLISSSRERHGPMRRVLSYAFSAQAIAKQQPLINGYIDLLMQRLHEHGEGGTRALDMVKWFDWTTFDIVGDLSFGEPFGCLQNSKAHPWVDSFFESMKFMALVQALKDFPLYDLLGPIILRLFVPRDAARKREASDEFARVTLEKRINLGTNRPDFVDAMLNTSDYKMSLDEMTDNCVLLTTAGSETTATTLAATTYFLGCHPDILAKLETEIRTSFKREEEIDIHSVQNLTYMLAVLKESMRLHPPVAISLARRTPPEGAQIAGAYVAGGTTLGIWQYALYHNPTKFLLPEQFIPERWLGEKRFANDDKDIHQPFSYGPRNCIGMNLAYTEMRLILARIIWNFDIKLADDSRDWAYNQDLYFFWKKPPLDVYLKPRV</sequence>
<dbReference type="InterPro" id="IPR002401">
    <property type="entry name" value="Cyt_P450_E_grp-I"/>
</dbReference>
<comment type="cofactor">
    <cofactor evidence="1 8">
        <name>heme</name>
        <dbReference type="ChEBI" id="CHEBI:30413"/>
    </cofactor>
</comment>
<dbReference type="InterPro" id="IPR050121">
    <property type="entry name" value="Cytochrome_P450_monoxygenase"/>
</dbReference>
<dbReference type="CDD" id="cd11058">
    <property type="entry name" value="CYP60B-like"/>
    <property type="match status" value="1"/>
</dbReference>
<dbReference type="InterPro" id="IPR017972">
    <property type="entry name" value="Cyt_P450_CS"/>
</dbReference>
<dbReference type="InterPro" id="IPR036396">
    <property type="entry name" value="Cyt_P450_sf"/>
</dbReference>
<dbReference type="PANTHER" id="PTHR24305:SF230">
    <property type="entry name" value="P450, PUTATIVE (EUROFUNG)-RELATED"/>
    <property type="match status" value="1"/>
</dbReference>
<dbReference type="PROSITE" id="PS00086">
    <property type="entry name" value="CYTOCHROME_P450"/>
    <property type="match status" value="1"/>
</dbReference>
<name>A0A8J5U8M5_FUSOX</name>
<evidence type="ECO:0000256" key="4">
    <source>
        <dbReference type="ARBA" id="ARBA00022723"/>
    </source>
</evidence>
<dbReference type="GO" id="GO:0016705">
    <property type="term" value="F:oxidoreductase activity, acting on paired donors, with incorporation or reduction of molecular oxygen"/>
    <property type="evidence" value="ECO:0007669"/>
    <property type="project" value="InterPro"/>
</dbReference>
<dbReference type="GO" id="GO:0020037">
    <property type="term" value="F:heme binding"/>
    <property type="evidence" value="ECO:0007669"/>
    <property type="project" value="InterPro"/>
</dbReference>
<evidence type="ECO:0000313" key="10">
    <source>
        <dbReference type="EMBL" id="KAG7424653.1"/>
    </source>
</evidence>
<evidence type="ECO:0000256" key="8">
    <source>
        <dbReference type="PIRSR" id="PIRSR602401-1"/>
    </source>
</evidence>
<dbReference type="Pfam" id="PF00067">
    <property type="entry name" value="p450"/>
    <property type="match status" value="1"/>
</dbReference>
<dbReference type="AlphaFoldDB" id="A0A8J5U8M5"/>
<keyword evidence="5 9" id="KW-0560">Oxidoreductase</keyword>
<evidence type="ECO:0000256" key="9">
    <source>
        <dbReference type="RuleBase" id="RU000461"/>
    </source>
</evidence>
<gene>
    <name evidence="10" type="ORF">Forpi1262_v014226</name>
</gene>
<evidence type="ECO:0000256" key="6">
    <source>
        <dbReference type="ARBA" id="ARBA00023004"/>
    </source>
</evidence>
<keyword evidence="7 9" id="KW-0503">Monooxygenase</keyword>
<reference evidence="10" key="1">
    <citation type="submission" date="2021-04" db="EMBL/GenBank/DDBJ databases">
        <title>First draft genome resource for Brassicaceae pathogens Fusarium oxysporum f. sp. raphani and Fusarium oxysporum f. sp. rapae.</title>
        <authorList>
            <person name="Asai S."/>
        </authorList>
    </citation>
    <scope>NUCLEOTIDE SEQUENCE</scope>
    <source>
        <strain evidence="10">Tf1262</strain>
    </source>
</reference>
<feature type="binding site" description="axial binding residue" evidence="8">
    <location>
        <position position="446"/>
    </location>
    <ligand>
        <name>heme</name>
        <dbReference type="ChEBI" id="CHEBI:30413"/>
    </ligand>
    <ligandPart>
        <name>Fe</name>
        <dbReference type="ChEBI" id="CHEBI:18248"/>
    </ligandPart>
</feature>
<comment type="similarity">
    <text evidence="2 9">Belongs to the cytochrome P450 family.</text>
</comment>
<evidence type="ECO:0000256" key="7">
    <source>
        <dbReference type="ARBA" id="ARBA00023033"/>
    </source>
</evidence>
<dbReference type="InterPro" id="IPR001128">
    <property type="entry name" value="Cyt_P450"/>
</dbReference>
<proteinExistence type="inferred from homology"/>
<evidence type="ECO:0000256" key="2">
    <source>
        <dbReference type="ARBA" id="ARBA00010617"/>
    </source>
</evidence>
<dbReference type="EMBL" id="JAELUR010000012">
    <property type="protein sequence ID" value="KAG7424653.1"/>
    <property type="molecule type" value="Genomic_DNA"/>
</dbReference>
<dbReference type="SUPFAM" id="SSF48264">
    <property type="entry name" value="Cytochrome P450"/>
    <property type="match status" value="1"/>
</dbReference>
<dbReference type="GO" id="GO:0005506">
    <property type="term" value="F:iron ion binding"/>
    <property type="evidence" value="ECO:0007669"/>
    <property type="project" value="InterPro"/>
</dbReference>
<comment type="caution">
    <text evidence="10">The sequence shown here is derived from an EMBL/GenBank/DDBJ whole genome shotgun (WGS) entry which is preliminary data.</text>
</comment>
<organism evidence="10 11">
    <name type="scientific">Fusarium oxysporum f. sp. raphani</name>
    <dbReference type="NCBI Taxonomy" id="96318"/>
    <lineage>
        <taxon>Eukaryota</taxon>
        <taxon>Fungi</taxon>
        <taxon>Dikarya</taxon>
        <taxon>Ascomycota</taxon>
        <taxon>Pezizomycotina</taxon>
        <taxon>Sordariomycetes</taxon>
        <taxon>Hypocreomycetidae</taxon>
        <taxon>Hypocreales</taxon>
        <taxon>Nectriaceae</taxon>
        <taxon>Fusarium</taxon>
        <taxon>Fusarium oxysporum species complex</taxon>
    </lineage>
</organism>
<dbReference type="GO" id="GO:0004497">
    <property type="term" value="F:monooxygenase activity"/>
    <property type="evidence" value="ECO:0007669"/>
    <property type="project" value="UniProtKB-KW"/>
</dbReference>
<dbReference type="Gene3D" id="1.10.630.10">
    <property type="entry name" value="Cytochrome P450"/>
    <property type="match status" value="1"/>
</dbReference>
<dbReference type="PRINTS" id="PR00463">
    <property type="entry name" value="EP450I"/>
</dbReference>
<keyword evidence="3 8" id="KW-0349">Heme</keyword>
<evidence type="ECO:0000313" key="11">
    <source>
        <dbReference type="Proteomes" id="UP000693942"/>
    </source>
</evidence>
<evidence type="ECO:0000256" key="5">
    <source>
        <dbReference type="ARBA" id="ARBA00023002"/>
    </source>
</evidence>
<dbReference type="PANTHER" id="PTHR24305">
    <property type="entry name" value="CYTOCHROME P450"/>
    <property type="match status" value="1"/>
</dbReference>